<gene>
    <name evidence="19" type="ORF">M427DRAFT_63018</name>
</gene>
<dbReference type="Gene3D" id="3.40.50.10130">
    <property type="match status" value="1"/>
</dbReference>
<feature type="region of interest" description="Disordered" evidence="17">
    <location>
        <begin position="612"/>
        <end position="635"/>
    </location>
</feature>
<dbReference type="Gene3D" id="1.10.150.670">
    <property type="entry name" value="Crossover junction endonuclease EME1, DNA-binding domain"/>
    <property type="match status" value="1"/>
</dbReference>
<keyword evidence="11 16" id="KW-0233">DNA recombination</keyword>
<dbReference type="InterPro" id="IPR006166">
    <property type="entry name" value="ERCC4_domain"/>
</dbReference>
<protein>
    <recommendedName>
        <fullName evidence="4 16">Crossover junction endonuclease MUS81</fullName>
        <ecNumber evidence="16">3.1.22.-</ecNumber>
    </recommendedName>
</protein>
<comment type="similarity">
    <text evidence="3 16">Belongs to the XPF family.</text>
</comment>
<feature type="region of interest" description="Disordered" evidence="17">
    <location>
        <begin position="772"/>
        <end position="829"/>
    </location>
</feature>
<evidence type="ECO:0000256" key="6">
    <source>
        <dbReference type="ARBA" id="ARBA00022723"/>
    </source>
</evidence>
<reference evidence="19 20" key="1">
    <citation type="journal article" date="2015" name="Genome Biol. Evol.">
        <title>Phylogenomic analyses indicate that early fungi evolved digesting cell walls of algal ancestors of land plants.</title>
        <authorList>
            <person name="Chang Y."/>
            <person name="Wang S."/>
            <person name="Sekimoto S."/>
            <person name="Aerts A.L."/>
            <person name="Choi C."/>
            <person name="Clum A."/>
            <person name="LaButti K.M."/>
            <person name="Lindquist E.A."/>
            <person name="Yee Ngan C."/>
            <person name="Ohm R.A."/>
            <person name="Salamov A.A."/>
            <person name="Grigoriev I.V."/>
            <person name="Spatafora J.W."/>
            <person name="Berbee M.L."/>
        </authorList>
    </citation>
    <scope>NUCLEOTIDE SEQUENCE [LARGE SCALE GENOMIC DNA]</scope>
    <source>
        <strain evidence="19 20">JEL478</strain>
    </source>
</reference>
<dbReference type="InterPro" id="IPR011335">
    <property type="entry name" value="Restrct_endonuc-II-like"/>
</dbReference>
<dbReference type="InterPro" id="IPR033309">
    <property type="entry name" value="Mus81"/>
</dbReference>
<dbReference type="EC" id="3.1.22.-" evidence="16"/>
<dbReference type="EMBL" id="KQ965838">
    <property type="protein sequence ID" value="KXS10082.1"/>
    <property type="molecule type" value="Genomic_DNA"/>
</dbReference>
<evidence type="ECO:0000256" key="7">
    <source>
        <dbReference type="ARBA" id="ARBA00022759"/>
    </source>
</evidence>
<keyword evidence="14" id="KW-0469">Meiosis</keyword>
<keyword evidence="9 16" id="KW-0378">Hydrolase</keyword>
<evidence type="ECO:0000256" key="1">
    <source>
        <dbReference type="ARBA" id="ARBA00001946"/>
    </source>
</evidence>
<dbReference type="Pfam" id="PF02732">
    <property type="entry name" value="ERCC4"/>
    <property type="match status" value="1"/>
</dbReference>
<keyword evidence="5 16" id="KW-0540">Nuclease</keyword>
<feature type="region of interest" description="Disordered" evidence="17">
    <location>
        <begin position="501"/>
        <end position="546"/>
    </location>
</feature>
<dbReference type="PANTHER" id="PTHR13451:SF0">
    <property type="entry name" value="CROSSOVER JUNCTION ENDONUCLEASE MUS81"/>
    <property type="match status" value="1"/>
</dbReference>
<evidence type="ECO:0000256" key="9">
    <source>
        <dbReference type="ARBA" id="ARBA00022801"/>
    </source>
</evidence>
<dbReference type="GO" id="GO:0048257">
    <property type="term" value="F:3'-flap endonuclease activity"/>
    <property type="evidence" value="ECO:0007669"/>
    <property type="project" value="TreeGrafter"/>
</dbReference>
<feature type="compositionally biased region" description="Low complexity" evidence="17">
    <location>
        <begin position="444"/>
        <end position="464"/>
    </location>
</feature>
<feature type="compositionally biased region" description="Low complexity" evidence="17">
    <location>
        <begin position="367"/>
        <end position="379"/>
    </location>
</feature>
<evidence type="ECO:0000256" key="4">
    <source>
        <dbReference type="ARBA" id="ARBA00017114"/>
    </source>
</evidence>
<feature type="compositionally biased region" description="Low complexity" evidence="17">
    <location>
        <begin position="776"/>
        <end position="812"/>
    </location>
</feature>
<evidence type="ECO:0000256" key="5">
    <source>
        <dbReference type="ARBA" id="ARBA00022722"/>
    </source>
</evidence>
<evidence type="ECO:0000256" key="8">
    <source>
        <dbReference type="ARBA" id="ARBA00022763"/>
    </source>
</evidence>
<dbReference type="CDD" id="cd20074">
    <property type="entry name" value="XPF_nuclease_Mus81"/>
    <property type="match status" value="1"/>
</dbReference>
<dbReference type="OrthoDB" id="5963188at2759"/>
<dbReference type="OMA" id="RTMERIW"/>
<dbReference type="PANTHER" id="PTHR13451">
    <property type="entry name" value="CLASS II CROSSOVER JUNCTION ENDONUCLEASE MUS81"/>
    <property type="match status" value="1"/>
</dbReference>
<dbReference type="GO" id="GO:0003677">
    <property type="term" value="F:DNA binding"/>
    <property type="evidence" value="ECO:0007669"/>
    <property type="project" value="UniProtKB-UniRule"/>
</dbReference>
<feature type="compositionally biased region" description="Low complexity" evidence="17">
    <location>
        <begin position="501"/>
        <end position="510"/>
    </location>
</feature>
<dbReference type="Pfam" id="PF21136">
    <property type="entry name" value="WHD_MUS81"/>
    <property type="match status" value="1"/>
</dbReference>
<dbReference type="InterPro" id="IPR027421">
    <property type="entry name" value="DNA_pol_lamdba_lyase_dom_sf"/>
</dbReference>
<evidence type="ECO:0000256" key="14">
    <source>
        <dbReference type="ARBA" id="ARBA00023254"/>
    </source>
</evidence>
<evidence type="ECO:0000256" key="13">
    <source>
        <dbReference type="ARBA" id="ARBA00023242"/>
    </source>
</evidence>
<feature type="compositionally biased region" description="Low complexity" evidence="17">
    <location>
        <begin position="105"/>
        <end position="121"/>
    </location>
</feature>
<evidence type="ECO:0000313" key="20">
    <source>
        <dbReference type="Proteomes" id="UP000070544"/>
    </source>
</evidence>
<dbReference type="GO" id="GO:0046872">
    <property type="term" value="F:metal ion binding"/>
    <property type="evidence" value="ECO:0007669"/>
    <property type="project" value="UniProtKB-UniRule"/>
</dbReference>
<dbReference type="Pfam" id="PF14716">
    <property type="entry name" value="HHH_8"/>
    <property type="match status" value="1"/>
</dbReference>
<feature type="compositionally biased region" description="Acidic residues" evidence="17">
    <location>
        <begin position="338"/>
        <end position="352"/>
    </location>
</feature>
<keyword evidence="10 16" id="KW-0460">Magnesium</keyword>
<dbReference type="Gene3D" id="1.10.150.110">
    <property type="entry name" value="DNA polymerase beta, N-terminal domain-like"/>
    <property type="match status" value="1"/>
</dbReference>
<dbReference type="FunFam" id="3.40.50.10130:FF:000005">
    <property type="entry name" value="crossover junction endonuclease MUS81 isoform X1"/>
    <property type="match status" value="1"/>
</dbReference>
<comment type="cofactor">
    <cofactor evidence="1 16">
        <name>Mg(2+)</name>
        <dbReference type="ChEBI" id="CHEBI:18420"/>
    </cofactor>
</comment>
<evidence type="ECO:0000256" key="12">
    <source>
        <dbReference type="ARBA" id="ARBA00023204"/>
    </source>
</evidence>
<evidence type="ECO:0000256" key="2">
    <source>
        <dbReference type="ARBA" id="ARBA00004123"/>
    </source>
</evidence>
<name>A0A139A019_GONPJ</name>
<evidence type="ECO:0000256" key="10">
    <source>
        <dbReference type="ARBA" id="ARBA00022842"/>
    </source>
</evidence>
<evidence type="ECO:0000256" key="16">
    <source>
        <dbReference type="RuleBase" id="RU369042"/>
    </source>
</evidence>
<dbReference type="CDD" id="cd21036">
    <property type="entry name" value="WH_MUS81"/>
    <property type="match status" value="1"/>
</dbReference>
<comment type="subcellular location">
    <subcellularLocation>
        <location evidence="2 16">Nucleus</location>
    </subcellularLocation>
</comment>
<feature type="compositionally biased region" description="Pro residues" evidence="17">
    <location>
        <begin position="219"/>
        <end position="228"/>
    </location>
</feature>
<keyword evidence="6 16" id="KW-0479">Metal-binding</keyword>
<dbReference type="SUPFAM" id="SSF47802">
    <property type="entry name" value="DNA polymerase beta, N-terminal domain-like"/>
    <property type="match status" value="1"/>
</dbReference>
<evidence type="ECO:0000313" key="19">
    <source>
        <dbReference type="EMBL" id="KXS10082.1"/>
    </source>
</evidence>
<feature type="region of interest" description="Disordered" evidence="17">
    <location>
        <begin position="90"/>
        <end position="232"/>
    </location>
</feature>
<dbReference type="SMART" id="SM00891">
    <property type="entry name" value="ERCC4"/>
    <property type="match status" value="1"/>
</dbReference>
<comment type="subunit">
    <text evidence="16">Interacts with EME1.</text>
</comment>
<evidence type="ECO:0000256" key="17">
    <source>
        <dbReference type="SAM" id="MobiDB-lite"/>
    </source>
</evidence>
<dbReference type="InterPro" id="IPR047417">
    <property type="entry name" value="WHD_MUS81"/>
</dbReference>
<feature type="region of interest" description="Disordered" evidence="17">
    <location>
        <begin position="436"/>
        <end position="464"/>
    </location>
</feature>
<dbReference type="GO" id="GO:0005634">
    <property type="term" value="C:nucleus"/>
    <property type="evidence" value="ECO:0007669"/>
    <property type="project" value="UniProtKB-SubCell"/>
</dbReference>
<dbReference type="AlphaFoldDB" id="A0A139A019"/>
<keyword evidence="12 16" id="KW-0234">DNA repair</keyword>
<proteinExistence type="inferred from homology"/>
<dbReference type="Proteomes" id="UP000070544">
    <property type="component" value="Unassembled WGS sequence"/>
</dbReference>
<dbReference type="InterPro" id="IPR010996">
    <property type="entry name" value="HHH_MUS81"/>
</dbReference>
<accession>A0A139A019</accession>
<evidence type="ECO:0000256" key="11">
    <source>
        <dbReference type="ARBA" id="ARBA00023172"/>
    </source>
</evidence>
<dbReference type="GO" id="GO:0048476">
    <property type="term" value="C:Holliday junction resolvase complex"/>
    <property type="evidence" value="ECO:0007669"/>
    <property type="project" value="UniProtKB-UniRule"/>
</dbReference>
<dbReference type="InterPro" id="IPR047416">
    <property type="entry name" value="XPF_nuclease_Mus81"/>
</dbReference>
<keyword evidence="13 16" id="KW-0539">Nucleus</keyword>
<dbReference type="GO" id="GO:0006308">
    <property type="term" value="P:DNA catabolic process"/>
    <property type="evidence" value="ECO:0007669"/>
    <property type="project" value="UniProtKB-UniRule"/>
</dbReference>
<comment type="function">
    <text evidence="15 16">Interacts with EME1 to form a DNA structure-specific endonuclease with substrate preference for branched DNA structures with a 5'-end at the branch nick. Typical substrates include 3'-flap structures, D-loops, replication forks and nicked Holliday junctions. May be required in mitosis for the processing of stalled or collapsed replication fork intermediates. May be required in meiosis for the repair of meiosis-specific double strand breaks subsequent to single-end invasion (SEI).</text>
</comment>
<dbReference type="InterPro" id="IPR042530">
    <property type="entry name" value="EME1/EME2_C"/>
</dbReference>
<feature type="compositionally biased region" description="Pro residues" evidence="17">
    <location>
        <begin position="136"/>
        <end position="147"/>
    </location>
</feature>
<dbReference type="GO" id="GO:0008821">
    <property type="term" value="F:crossover junction DNA endonuclease activity"/>
    <property type="evidence" value="ECO:0007669"/>
    <property type="project" value="UniProtKB-UniRule"/>
</dbReference>
<evidence type="ECO:0000256" key="3">
    <source>
        <dbReference type="ARBA" id="ARBA00010015"/>
    </source>
</evidence>
<keyword evidence="20" id="KW-1185">Reference proteome</keyword>
<dbReference type="GO" id="GO:0000712">
    <property type="term" value="P:resolution of meiotic recombination intermediates"/>
    <property type="evidence" value="ECO:0007669"/>
    <property type="project" value="TreeGrafter"/>
</dbReference>
<dbReference type="GO" id="GO:0031573">
    <property type="term" value="P:mitotic intra-S DNA damage checkpoint signaling"/>
    <property type="evidence" value="ECO:0007669"/>
    <property type="project" value="TreeGrafter"/>
</dbReference>
<feature type="region of interest" description="Disordered" evidence="17">
    <location>
        <begin position="321"/>
        <end position="387"/>
    </location>
</feature>
<dbReference type="SUPFAM" id="SSF52980">
    <property type="entry name" value="Restriction endonuclease-like"/>
    <property type="match status" value="1"/>
</dbReference>
<dbReference type="GO" id="GO:0000727">
    <property type="term" value="P:double-strand break repair via break-induced replication"/>
    <property type="evidence" value="ECO:0007669"/>
    <property type="project" value="UniProtKB-UniRule"/>
</dbReference>
<evidence type="ECO:0000259" key="18">
    <source>
        <dbReference type="SMART" id="SM00891"/>
    </source>
</evidence>
<dbReference type="InterPro" id="IPR036388">
    <property type="entry name" value="WH-like_DNA-bd_sf"/>
</dbReference>
<feature type="domain" description="ERCC4" evidence="18">
    <location>
        <begin position="859"/>
        <end position="965"/>
    </location>
</feature>
<dbReference type="Gene3D" id="1.10.10.10">
    <property type="entry name" value="Winged helix-like DNA-binding domain superfamily/Winged helix DNA-binding domain"/>
    <property type="match status" value="1"/>
</dbReference>
<organism evidence="19 20">
    <name type="scientific">Gonapodya prolifera (strain JEL478)</name>
    <name type="common">Monoblepharis prolifera</name>
    <dbReference type="NCBI Taxonomy" id="1344416"/>
    <lineage>
        <taxon>Eukaryota</taxon>
        <taxon>Fungi</taxon>
        <taxon>Fungi incertae sedis</taxon>
        <taxon>Chytridiomycota</taxon>
        <taxon>Chytridiomycota incertae sedis</taxon>
        <taxon>Monoblepharidomycetes</taxon>
        <taxon>Monoblepharidales</taxon>
        <taxon>Gonapodyaceae</taxon>
        <taxon>Gonapodya</taxon>
    </lineage>
</organism>
<keyword evidence="8 16" id="KW-0227">DNA damage</keyword>
<sequence length="1155" mass="123474">MPPRNSLTACPAACPNPVMWQCLRTLLTHEETNARSEHSVANYKKALRNLALYPYVLKDHSEAQKNVNGIGPTIASALQRELARWQAQNGPIVSPPDAQPRPRSDAQAAAIERAAAGAAAPARKKGRPKKDALPLPQNPPNVAPYPYPGGSVTGQMGQMGQAGQAGQVGQAGQAGQAGQMGQAGQQRKRSNEMRLLDEDSGDEQPVPPPRKRARAPKQPKAPKPPKPYSPRLRSGNWAILMALLHDCESPGGPGFMYKADLIRAAQPLCDASLYKPPPGSLYTAYSNNKRLVKANWIEKEGNPVRFTLTALGEEKARRFRAAAPPGSLNPGGIPVVWDGDEPLTDDESDWDSDSDHRPAAPPRRRAPANATAPAPASARAPPPPASHIRDLTAAAAMARGGAMPKAKVNPFELLDELRERSMKVLGWADREGRVDVGDVTLPKPSATSPTTTRSTSSGTSSTSSFTFNATAARTSSSVSSASASVRATAFTFDVAAARASSSVSSTSARAPSFPSFDMPDVRPEPVPSPALPTRSLSSTPVGSPPRTYPPPLRFTASDVGVVDLDASPPPARRVSSAGASVGGGAVINLDSDEEDDVGMGMDAVMAYDPDSDVHMQRSSGSQGWDSRPPPAAVAAAPAFPPPHAIPAGDPDTDVVVDPADGPVGLTVESFAFSYVKDGGARVRRKDDADVDVLGNQVLFKICYHRSHASHPTALTVQRRSIVPDAEGLLYGYFADGHAPEVAGGIELAALPIGPAPGVASSAPARRPVPLVSCAPTGLTRQSSTTLTTPPSASAGLSSQSMSSTTTVRASSSGGVGSGRTTIPSADRVLQPAPYRPAVQTPRTWTGPAHVILAGTYDVYCVVDLREIRSKGHGAADRQYLQDGLARVGVKVETKVLHVGDVMWVAKKKGMMTGDDTDDVVLDYIVERKTVDDLIASIKDGRFKEQKFRLSNCGLSHVTYLLEGQISYANRLVATDEGKWMRSTFTAMVETIVSHGFFIKNTYSIEETVKHLAMMSRMIEEKYRGKDLYVMPSKAIDKMHFHTMREQREAQDGRRYLVPFKSFNGLNAKATDNVVNQWLKTLLTCKGVSAEKAKVIAKAYPTPSSLYAALDQCPDLTAKQRLFVNVAEPDAPDRRKIKTKLAERLAILFTAREYKD</sequence>
<keyword evidence="7 16" id="KW-0255">Endonuclease</keyword>
<feature type="compositionally biased region" description="Low complexity" evidence="17">
    <location>
        <begin position="154"/>
        <end position="185"/>
    </location>
</feature>
<evidence type="ECO:0000256" key="15">
    <source>
        <dbReference type="ARBA" id="ARBA00058015"/>
    </source>
</evidence>
<dbReference type="STRING" id="1344416.A0A139A019"/>